<evidence type="ECO:0000313" key="9">
    <source>
        <dbReference type="Proteomes" id="UP000887575"/>
    </source>
</evidence>
<dbReference type="InterPro" id="IPR019818">
    <property type="entry name" value="IsoCit/isopropylmalate_DH_CS"/>
</dbReference>
<dbReference type="Gene3D" id="3.40.718.10">
    <property type="entry name" value="Isopropylmalate Dehydrogenase"/>
    <property type="match status" value="1"/>
</dbReference>
<comment type="subcellular location">
    <subcellularLocation>
        <location evidence="1 6">Mitochondrion</location>
    </subcellularLocation>
</comment>
<evidence type="ECO:0000259" key="8">
    <source>
        <dbReference type="SMART" id="SM01329"/>
    </source>
</evidence>
<protein>
    <recommendedName>
        <fullName evidence="6">Isocitrate dehydrogenase [NAD] subunit, mitochondrial</fullName>
    </recommendedName>
</protein>
<keyword evidence="9" id="KW-1185">Reference proteome</keyword>
<keyword evidence="4 6" id="KW-0809">Transit peptide</keyword>
<dbReference type="SMART" id="SM01329">
    <property type="entry name" value="Iso_dh"/>
    <property type="match status" value="1"/>
</dbReference>
<dbReference type="SUPFAM" id="SSF53659">
    <property type="entry name" value="Isocitrate/Isopropylmalate dehydrogenase-like"/>
    <property type="match status" value="1"/>
</dbReference>
<feature type="chain" id="PRO_5042146871" description="Isocitrate dehydrogenase [NAD] subunit, mitochondrial" evidence="7">
    <location>
        <begin position="19"/>
        <end position="479"/>
    </location>
</feature>
<dbReference type="InterPro" id="IPR004434">
    <property type="entry name" value="Isocitrate_DH_NAD"/>
</dbReference>
<comment type="similarity">
    <text evidence="2 6">Belongs to the isocitrate and isopropylmalate dehydrogenases family.</text>
</comment>
<dbReference type="NCBIfam" id="TIGR00175">
    <property type="entry name" value="mito_nad_idh"/>
    <property type="match status" value="1"/>
</dbReference>
<dbReference type="WBParaSite" id="MBELARI_LOCUS7798">
    <property type="protein sequence ID" value="MBELARI_LOCUS7798"/>
    <property type="gene ID" value="MBELARI_LOCUS7798"/>
</dbReference>
<accession>A0AAF3FNY4</accession>
<evidence type="ECO:0000256" key="5">
    <source>
        <dbReference type="ARBA" id="ARBA00023128"/>
    </source>
</evidence>
<feature type="domain" description="Isopropylmalate dehydrogenase-like" evidence="8">
    <location>
        <begin position="147"/>
        <end position="470"/>
    </location>
</feature>
<dbReference type="GO" id="GO:0016616">
    <property type="term" value="F:oxidoreductase activity, acting on the CH-OH group of donors, NAD or NADP as acceptor"/>
    <property type="evidence" value="ECO:0007669"/>
    <property type="project" value="InterPro"/>
</dbReference>
<feature type="signal peptide" evidence="7">
    <location>
        <begin position="1"/>
        <end position="18"/>
    </location>
</feature>
<evidence type="ECO:0000256" key="6">
    <source>
        <dbReference type="RuleBase" id="RU361266"/>
    </source>
</evidence>
<evidence type="ECO:0000256" key="2">
    <source>
        <dbReference type="ARBA" id="ARBA00007769"/>
    </source>
</evidence>
<sequence>MTSILFTLICLTVPAVLTAPRNGRQITPSTPSIVTDSIIIDPIVTDSIVIDPIVTYSIDGSITDPSIQPCPLSMCPHPGMRLPDESSSTSPCYCPPLPDPMIKCFRKDFPQVARAFHNSSRLDASAIRTHLIPGVRKTQAKYGGRHRCTVLPGDGIGPEMFDHLKKIFIACHAPIDFEVVQVSSSLQSGDMEAALTAIQRNGVGIKGNIETKHHDATFKSRNVELRHRMDLYANILHCVSIPTIPTRHNNIDIVIIRENTEGEYSGLEHESIPGVVESIKIVTQGKIERISRMAFEYAKINKRKKVTAVHKANIQKLGDGLFLKVAKEMAAKHYPEIKFESMIVDNASMQLVAKPQQFDVMLMPNLYGNIISNIACGLIGGPGLVSGMNIGDKYAVFETGTRNTGSSLVGKDVANPTAFIRAGVDMLRYLGCDSHANIISDALWKTLTVDGIHTPDLKGTGKTSEMVRATIKNIRELQH</sequence>
<dbReference type="Proteomes" id="UP000887575">
    <property type="component" value="Unassembled WGS sequence"/>
</dbReference>
<dbReference type="Pfam" id="PF00180">
    <property type="entry name" value="Iso_dh"/>
    <property type="match status" value="1"/>
</dbReference>
<dbReference type="GO" id="GO:0006102">
    <property type="term" value="P:isocitrate metabolic process"/>
    <property type="evidence" value="ECO:0007669"/>
    <property type="project" value="TreeGrafter"/>
</dbReference>
<evidence type="ECO:0000256" key="3">
    <source>
        <dbReference type="ARBA" id="ARBA00022532"/>
    </source>
</evidence>
<dbReference type="AlphaFoldDB" id="A0AAF3FNY4"/>
<organism evidence="9 10">
    <name type="scientific">Mesorhabditis belari</name>
    <dbReference type="NCBI Taxonomy" id="2138241"/>
    <lineage>
        <taxon>Eukaryota</taxon>
        <taxon>Metazoa</taxon>
        <taxon>Ecdysozoa</taxon>
        <taxon>Nematoda</taxon>
        <taxon>Chromadorea</taxon>
        <taxon>Rhabditida</taxon>
        <taxon>Rhabditina</taxon>
        <taxon>Rhabditomorpha</taxon>
        <taxon>Rhabditoidea</taxon>
        <taxon>Rhabditidae</taxon>
        <taxon>Mesorhabditinae</taxon>
        <taxon>Mesorhabditis</taxon>
    </lineage>
</organism>
<dbReference type="GO" id="GO:0000287">
    <property type="term" value="F:magnesium ion binding"/>
    <property type="evidence" value="ECO:0007669"/>
    <property type="project" value="UniProtKB-UniRule"/>
</dbReference>
<keyword evidence="3 6" id="KW-0816">Tricarboxylic acid cycle</keyword>
<evidence type="ECO:0000256" key="4">
    <source>
        <dbReference type="ARBA" id="ARBA00022946"/>
    </source>
</evidence>
<dbReference type="PANTHER" id="PTHR11835:SF74">
    <property type="entry name" value="ISOCITRATE DEHYDROGENASE [NAD] SUBUNIT, MITOCHONDRIAL"/>
    <property type="match status" value="1"/>
</dbReference>
<dbReference type="PROSITE" id="PS00470">
    <property type="entry name" value="IDH_IMDH"/>
    <property type="match status" value="1"/>
</dbReference>
<evidence type="ECO:0000256" key="7">
    <source>
        <dbReference type="SAM" id="SignalP"/>
    </source>
</evidence>
<dbReference type="GO" id="GO:0051287">
    <property type="term" value="F:NAD binding"/>
    <property type="evidence" value="ECO:0007669"/>
    <property type="project" value="UniProtKB-UniRule"/>
</dbReference>
<dbReference type="FunFam" id="3.40.718.10:FF:000001">
    <property type="entry name" value="Isocitrate dehydrogenase [NAD] subunit, mitochondrial"/>
    <property type="match status" value="1"/>
</dbReference>
<reference evidence="10" key="1">
    <citation type="submission" date="2024-02" db="UniProtKB">
        <authorList>
            <consortium name="WormBaseParasite"/>
        </authorList>
    </citation>
    <scope>IDENTIFICATION</scope>
</reference>
<proteinExistence type="inferred from homology"/>
<dbReference type="GO" id="GO:0006099">
    <property type="term" value="P:tricarboxylic acid cycle"/>
    <property type="evidence" value="ECO:0007669"/>
    <property type="project" value="UniProtKB-UniRule"/>
</dbReference>
<evidence type="ECO:0000313" key="10">
    <source>
        <dbReference type="WBParaSite" id="MBELARI_LOCUS7798"/>
    </source>
</evidence>
<evidence type="ECO:0000256" key="1">
    <source>
        <dbReference type="ARBA" id="ARBA00004173"/>
    </source>
</evidence>
<dbReference type="InterPro" id="IPR024084">
    <property type="entry name" value="IsoPropMal-DH-like_dom"/>
</dbReference>
<dbReference type="GO" id="GO:0005739">
    <property type="term" value="C:mitochondrion"/>
    <property type="evidence" value="ECO:0007669"/>
    <property type="project" value="UniProtKB-SubCell"/>
</dbReference>
<name>A0AAF3FNY4_9BILA</name>
<keyword evidence="5 6" id="KW-0496">Mitochondrion</keyword>
<keyword evidence="7" id="KW-0732">Signal</keyword>
<dbReference type="PANTHER" id="PTHR11835">
    <property type="entry name" value="DECARBOXYLATING DEHYDROGENASES-ISOCITRATE, ISOPROPYLMALATE, TARTRATE"/>
    <property type="match status" value="1"/>
</dbReference>